<evidence type="ECO:0000313" key="1">
    <source>
        <dbReference type="EMBL" id="KII61079.1"/>
    </source>
</evidence>
<reference evidence="1 2" key="1">
    <citation type="journal article" date="2014" name="Genome Biol. Evol.">
        <title>The genome of the myxosporean Thelohanellus kitauei shows adaptations to nutrient acquisition within its fish host.</title>
        <authorList>
            <person name="Yang Y."/>
            <person name="Xiong J."/>
            <person name="Zhou Z."/>
            <person name="Huo F."/>
            <person name="Miao W."/>
            <person name="Ran C."/>
            <person name="Liu Y."/>
            <person name="Zhang J."/>
            <person name="Feng J."/>
            <person name="Wang M."/>
            <person name="Wang M."/>
            <person name="Wang L."/>
            <person name="Yao B."/>
        </authorList>
    </citation>
    <scope>NUCLEOTIDE SEQUENCE [LARGE SCALE GENOMIC DNA]</scope>
    <source>
        <strain evidence="1">Wuqing</strain>
    </source>
</reference>
<comment type="caution">
    <text evidence="1">The sequence shown here is derived from an EMBL/GenBank/DDBJ whole genome shotgun (WGS) entry which is preliminary data.</text>
</comment>
<proteinExistence type="predicted"/>
<dbReference type="AlphaFoldDB" id="A0A0C2M9T7"/>
<dbReference type="Proteomes" id="UP000031668">
    <property type="component" value="Unassembled WGS sequence"/>
</dbReference>
<gene>
    <name evidence="1" type="ORF">RF11_05796</name>
</gene>
<accession>A0A0C2M9T7</accession>
<sequence>MKFACVPRFNFRSIRKMAIESRKTAINIFANNYDIPIYVSFPGGPIQHKNRLVKKYSMHQLKSKLGSTLQEVANECFEKHLIGMMAISNKDKNVMNQIFMPLLFNNLVEKFIDDGFRLIFHPVRLISAPEVYDGTSTGEVDQVSVCFKIEQCLEVRNSSNFCVDTAQLEPRVFDECIVFSRMESIQNKEWMISGRIDKKTEVTNEIQ</sequence>
<dbReference type="EMBL" id="JWZT01005379">
    <property type="protein sequence ID" value="KII61079.1"/>
    <property type="molecule type" value="Genomic_DNA"/>
</dbReference>
<evidence type="ECO:0000313" key="2">
    <source>
        <dbReference type="Proteomes" id="UP000031668"/>
    </source>
</evidence>
<name>A0A0C2M9T7_THEKT</name>
<keyword evidence="2" id="KW-1185">Reference proteome</keyword>
<organism evidence="1 2">
    <name type="scientific">Thelohanellus kitauei</name>
    <name type="common">Myxosporean</name>
    <dbReference type="NCBI Taxonomy" id="669202"/>
    <lineage>
        <taxon>Eukaryota</taxon>
        <taxon>Metazoa</taxon>
        <taxon>Cnidaria</taxon>
        <taxon>Myxozoa</taxon>
        <taxon>Myxosporea</taxon>
        <taxon>Bivalvulida</taxon>
        <taxon>Platysporina</taxon>
        <taxon>Myxobolidae</taxon>
        <taxon>Thelohanellus</taxon>
    </lineage>
</organism>
<protein>
    <submittedName>
        <fullName evidence="1">Uncharacterized protein</fullName>
    </submittedName>
</protein>
<dbReference type="Gene3D" id="3.10.450.240">
    <property type="match status" value="1"/>
</dbReference>